<comment type="caution">
    <text evidence="1">The sequence shown here is derived from an EMBL/GenBank/DDBJ whole genome shotgun (WGS) entry which is preliminary data.</text>
</comment>
<reference evidence="2" key="1">
    <citation type="journal article" date="2019" name="Int. J. Syst. Evol. Microbiol.">
        <title>The Global Catalogue of Microorganisms (GCM) 10K type strain sequencing project: providing services to taxonomists for standard genome sequencing and annotation.</title>
        <authorList>
            <consortium name="The Broad Institute Genomics Platform"/>
            <consortium name="The Broad Institute Genome Sequencing Center for Infectious Disease"/>
            <person name="Wu L."/>
            <person name="Ma J."/>
        </authorList>
    </citation>
    <scope>NUCLEOTIDE SEQUENCE [LARGE SCALE GENOMIC DNA]</scope>
    <source>
        <strain evidence="2">JCM 9651</strain>
    </source>
</reference>
<organism evidence="1 2">
    <name type="scientific">Streptomyces sannanensis</name>
    <dbReference type="NCBI Taxonomy" id="285536"/>
    <lineage>
        <taxon>Bacteria</taxon>
        <taxon>Bacillati</taxon>
        <taxon>Actinomycetota</taxon>
        <taxon>Actinomycetes</taxon>
        <taxon>Kitasatosporales</taxon>
        <taxon>Streptomycetaceae</taxon>
        <taxon>Streptomyces</taxon>
    </lineage>
</organism>
<dbReference type="EMBL" id="BAAAYL010000001">
    <property type="protein sequence ID" value="GAA3368220.1"/>
    <property type="molecule type" value="Genomic_DNA"/>
</dbReference>
<sequence length="90" mass="9499">MDYRKLDASLAAAIDAKESAPDARELSVLVRLAEPPSAAQLEQLRGSGVDGAAPGRTVQTGTLSRRDVEALSAQTWVLSLTLSAARRPLL</sequence>
<dbReference type="Proteomes" id="UP001499990">
    <property type="component" value="Unassembled WGS sequence"/>
</dbReference>
<keyword evidence="2" id="KW-1185">Reference proteome</keyword>
<accession>A0ABP6S4W2</accession>
<evidence type="ECO:0000313" key="2">
    <source>
        <dbReference type="Proteomes" id="UP001499990"/>
    </source>
</evidence>
<name>A0ABP6S4W2_9ACTN</name>
<evidence type="ECO:0000313" key="1">
    <source>
        <dbReference type="EMBL" id="GAA3368220.1"/>
    </source>
</evidence>
<protein>
    <submittedName>
        <fullName evidence="1">Uncharacterized protein</fullName>
    </submittedName>
</protein>
<dbReference type="RefSeq" id="WP_345034319.1">
    <property type="nucleotide sequence ID" value="NZ_BAAAYL010000001.1"/>
</dbReference>
<gene>
    <name evidence="1" type="ORF">GCM10020367_05690</name>
</gene>
<proteinExistence type="predicted"/>